<dbReference type="AlphaFoldDB" id="A0A1H3WBR4"/>
<dbReference type="Gene3D" id="1.10.10.60">
    <property type="entry name" value="Homeodomain-like"/>
    <property type="match status" value="1"/>
</dbReference>
<evidence type="ECO:0000313" key="6">
    <source>
        <dbReference type="Proteomes" id="UP000198658"/>
    </source>
</evidence>
<evidence type="ECO:0000256" key="3">
    <source>
        <dbReference type="ARBA" id="ARBA00023163"/>
    </source>
</evidence>
<dbReference type="GO" id="GO:0000976">
    <property type="term" value="F:transcription cis-regulatory region binding"/>
    <property type="evidence" value="ECO:0007669"/>
    <property type="project" value="TreeGrafter"/>
</dbReference>
<name>A0A1H3WBR4_9GAMM</name>
<dbReference type="STRING" id="658218.SAMN05216562_0720"/>
<evidence type="ECO:0000259" key="4">
    <source>
        <dbReference type="PROSITE" id="PS01124"/>
    </source>
</evidence>
<dbReference type="PANTHER" id="PTHR47894">
    <property type="entry name" value="HTH-TYPE TRANSCRIPTIONAL REGULATOR GADX"/>
    <property type="match status" value="1"/>
</dbReference>
<gene>
    <name evidence="5" type="ORF">SAMN05216562_0720</name>
</gene>
<dbReference type="SMART" id="SM00342">
    <property type="entry name" value="HTH_ARAC"/>
    <property type="match status" value="1"/>
</dbReference>
<sequence>MNTLIRSTALMGYIELVQEMGGDPEALLRRFLIDPEKVRTHEGVISHGAMINLLEETARVLGRPDFGLRLSYKQDLMVLGPLAVIALNAPTVGRALEQIIRYMHYYAPGVLMELHWDVEPGISRMSFNQATRIKKIGQIMDLTLGVADNSLKMLYDKSFRAERVLIRGDSPVSFRDYFVRFDAPIFKEQQYYALMLKTVVLEKPIHQSDPNIHDMLESFVQNALSDQPLTIPAQVEHLIAELLPTNCCNLKTIASQLGFQPRTLQRHLASAGLSFDEFLDRARREKTLQYLAERDMPIAQVACLVGYADSTAFSRACKRWFGISPVKRRQQLLSKL</sequence>
<dbReference type="Pfam" id="PF12833">
    <property type="entry name" value="HTH_18"/>
    <property type="match status" value="1"/>
</dbReference>
<dbReference type="PANTHER" id="PTHR47894:SF4">
    <property type="entry name" value="HTH-TYPE TRANSCRIPTIONAL REGULATOR GADX"/>
    <property type="match status" value="1"/>
</dbReference>
<accession>A0A1H3WBR4</accession>
<dbReference type="PROSITE" id="PS01124">
    <property type="entry name" value="HTH_ARAC_FAMILY_2"/>
    <property type="match status" value="1"/>
</dbReference>
<proteinExistence type="predicted"/>
<reference evidence="6" key="1">
    <citation type="submission" date="2016-10" db="EMBL/GenBank/DDBJ databases">
        <authorList>
            <person name="Varghese N."/>
            <person name="Submissions S."/>
        </authorList>
    </citation>
    <scope>NUCLEOTIDE SEQUENCE [LARGE SCALE GENOMIC DNA]</scope>
    <source>
        <strain evidence="6">CGMCC 1.10657</strain>
    </source>
</reference>
<keyword evidence="3" id="KW-0804">Transcription</keyword>
<protein>
    <submittedName>
        <fullName evidence="5">Transcriptional regulator, AraC family</fullName>
    </submittedName>
</protein>
<feature type="domain" description="HTH araC/xylS-type" evidence="4">
    <location>
        <begin position="233"/>
        <end position="331"/>
    </location>
</feature>
<dbReference type="InterPro" id="IPR032687">
    <property type="entry name" value="AraC-type_N"/>
</dbReference>
<dbReference type="SUPFAM" id="SSF46689">
    <property type="entry name" value="Homeodomain-like"/>
    <property type="match status" value="1"/>
</dbReference>
<dbReference type="InterPro" id="IPR009057">
    <property type="entry name" value="Homeodomain-like_sf"/>
</dbReference>
<keyword evidence="6" id="KW-1185">Reference proteome</keyword>
<keyword evidence="2" id="KW-0238">DNA-binding</keyword>
<evidence type="ECO:0000313" key="5">
    <source>
        <dbReference type="EMBL" id="SDZ84525.1"/>
    </source>
</evidence>
<dbReference type="RefSeq" id="WP_170833103.1">
    <property type="nucleotide sequence ID" value="NZ_FNQO01000001.1"/>
</dbReference>
<evidence type="ECO:0000256" key="2">
    <source>
        <dbReference type="ARBA" id="ARBA00023125"/>
    </source>
</evidence>
<dbReference type="GO" id="GO:0003700">
    <property type="term" value="F:DNA-binding transcription factor activity"/>
    <property type="evidence" value="ECO:0007669"/>
    <property type="project" value="InterPro"/>
</dbReference>
<dbReference type="Proteomes" id="UP000198658">
    <property type="component" value="Unassembled WGS sequence"/>
</dbReference>
<evidence type="ECO:0000256" key="1">
    <source>
        <dbReference type="ARBA" id="ARBA00023015"/>
    </source>
</evidence>
<organism evidence="5 6">
    <name type="scientific">Microbulbifer marinus</name>
    <dbReference type="NCBI Taxonomy" id="658218"/>
    <lineage>
        <taxon>Bacteria</taxon>
        <taxon>Pseudomonadati</taxon>
        <taxon>Pseudomonadota</taxon>
        <taxon>Gammaproteobacteria</taxon>
        <taxon>Cellvibrionales</taxon>
        <taxon>Microbulbiferaceae</taxon>
        <taxon>Microbulbifer</taxon>
    </lineage>
</organism>
<dbReference type="Pfam" id="PF12625">
    <property type="entry name" value="Arabinose_bd"/>
    <property type="match status" value="1"/>
</dbReference>
<dbReference type="InterPro" id="IPR018060">
    <property type="entry name" value="HTH_AraC"/>
</dbReference>
<keyword evidence="1" id="KW-0805">Transcription regulation</keyword>
<dbReference type="EMBL" id="FNQO01000001">
    <property type="protein sequence ID" value="SDZ84525.1"/>
    <property type="molecule type" value="Genomic_DNA"/>
</dbReference>
<dbReference type="GO" id="GO:0005829">
    <property type="term" value="C:cytosol"/>
    <property type="evidence" value="ECO:0007669"/>
    <property type="project" value="TreeGrafter"/>
</dbReference>